<evidence type="ECO:0000313" key="4">
    <source>
        <dbReference type="Proteomes" id="UP001222027"/>
    </source>
</evidence>
<keyword evidence="1 2" id="KW-0732">Signal</keyword>
<dbReference type="GO" id="GO:0001709">
    <property type="term" value="P:cell fate determination"/>
    <property type="evidence" value="ECO:0007669"/>
    <property type="project" value="TreeGrafter"/>
</dbReference>
<dbReference type="InterPro" id="IPR040361">
    <property type="entry name" value="TPD1"/>
</dbReference>
<sequence>MASSSLQLFLAAALLLSIITGVRAGRGASCRPSDITISQTRTGSIVEGKPEYEVMVSNNCKCLQSQVLLQCYGLSSVEPVNRHAIRSVDEERCIVGDGRPISRRTPVKFKYAWMTPQDFPVISTQIQNCH</sequence>
<dbReference type="PANTHER" id="PTHR33184">
    <property type="entry name" value="PROTEIN TAPETUM DETERMINANT 1-LIKE-RELATED"/>
    <property type="match status" value="1"/>
</dbReference>
<feature type="chain" id="PRO_5043687045" evidence="2">
    <location>
        <begin position="25"/>
        <end position="130"/>
    </location>
</feature>
<evidence type="ECO:0000256" key="2">
    <source>
        <dbReference type="SAM" id="SignalP"/>
    </source>
</evidence>
<dbReference type="EMBL" id="JAQQAF010000002">
    <property type="protein sequence ID" value="KAJ8504996.1"/>
    <property type="molecule type" value="Genomic_DNA"/>
</dbReference>
<dbReference type="PANTHER" id="PTHR33184:SF72">
    <property type="entry name" value="BETA-1,3-N-ACETYLGLUCOSAMINYLTRANSFERASE FAMILY PROTEIN"/>
    <property type="match status" value="1"/>
</dbReference>
<protein>
    <submittedName>
        <fullName evidence="3">Uncharacterized protein</fullName>
    </submittedName>
</protein>
<gene>
    <name evidence="3" type="ORF">OPV22_005882</name>
</gene>
<feature type="signal peptide" evidence="2">
    <location>
        <begin position="1"/>
        <end position="24"/>
    </location>
</feature>
<name>A0AAV8RJM8_ENSVE</name>
<proteinExistence type="predicted"/>
<accession>A0AAV8RJM8</accession>
<organism evidence="3 4">
    <name type="scientific">Ensete ventricosum</name>
    <name type="common">Abyssinian banana</name>
    <name type="synonym">Musa ensete</name>
    <dbReference type="NCBI Taxonomy" id="4639"/>
    <lineage>
        <taxon>Eukaryota</taxon>
        <taxon>Viridiplantae</taxon>
        <taxon>Streptophyta</taxon>
        <taxon>Embryophyta</taxon>
        <taxon>Tracheophyta</taxon>
        <taxon>Spermatophyta</taxon>
        <taxon>Magnoliopsida</taxon>
        <taxon>Liliopsida</taxon>
        <taxon>Zingiberales</taxon>
        <taxon>Musaceae</taxon>
        <taxon>Ensete</taxon>
    </lineage>
</organism>
<keyword evidence="4" id="KW-1185">Reference proteome</keyword>
<dbReference type="AlphaFoldDB" id="A0AAV8RJM8"/>
<evidence type="ECO:0000256" key="1">
    <source>
        <dbReference type="ARBA" id="ARBA00022729"/>
    </source>
</evidence>
<comment type="caution">
    <text evidence="3">The sequence shown here is derived from an EMBL/GenBank/DDBJ whole genome shotgun (WGS) entry which is preliminary data.</text>
</comment>
<dbReference type="Pfam" id="PF24068">
    <property type="entry name" value="TPD1_C"/>
    <property type="match status" value="1"/>
</dbReference>
<dbReference type="Proteomes" id="UP001222027">
    <property type="component" value="Unassembled WGS sequence"/>
</dbReference>
<reference evidence="3 4" key="1">
    <citation type="submission" date="2022-12" db="EMBL/GenBank/DDBJ databases">
        <title>Chromosome-scale assembly of the Ensete ventricosum genome.</title>
        <authorList>
            <person name="Dussert Y."/>
            <person name="Stocks J."/>
            <person name="Wendawek A."/>
            <person name="Woldeyes F."/>
            <person name="Nichols R.A."/>
            <person name="Borrell J.S."/>
        </authorList>
    </citation>
    <scope>NUCLEOTIDE SEQUENCE [LARGE SCALE GENOMIC DNA]</scope>
    <source>
        <strain evidence="4">cv. Maze</strain>
        <tissue evidence="3">Seeds</tissue>
    </source>
</reference>
<evidence type="ECO:0000313" key="3">
    <source>
        <dbReference type="EMBL" id="KAJ8504996.1"/>
    </source>
</evidence>